<organism evidence="2 3">
    <name type="scientific">Litorihabitans aurantiacus</name>
    <dbReference type="NCBI Taxonomy" id="1930061"/>
    <lineage>
        <taxon>Bacteria</taxon>
        <taxon>Bacillati</taxon>
        <taxon>Actinomycetota</taxon>
        <taxon>Actinomycetes</taxon>
        <taxon>Micrococcales</taxon>
        <taxon>Beutenbergiaceae</taxon>
        <taxon>Litorihabitans</taxon>
    </lineage>
</organism>
<dbReference type="AlphaFoldDB" id="A0AA37XHG1"/>
<feature type="compositionally biased region" description="Acidic residues" evidence="1">
    <location>
        <begin position="1"/>
        <end position="10"/>
    </location>
</feature>
<feature type="region of interest" description="Disordered" evidence="1">
    <location>
        <begin position="115"/>
        <end position="135"/>
    </location>
</feature>
<evidence type="ECO:0000313" key="2">
    <source>
        <dbReference type="EMBL" id="GMA33288.1"/>
    </source>
</evidence>
<name>A0AA37XHG1_9MICO</name>
<protein>
    <recommendedName>
        <fullName evidence="4">DUF3072 domain-containing protein</fullName>
    </recommendedName>
</protein>
<gene>
    <name evidence="2" type="ORF">GCM10025875_32800</name>
</gene>
<evidence type="ECO:0000256" key="1">
    <source>
        <dbReference type="SAM" id="MobiDB-lite"/>
    </source>
</evidence>
<keyword evidence="3" id="KW-1185">Reference proteome</keyword>
<comment type="caution">
    <text evidence="2">The sequence shown here is derived from an EMBL/GenBank/DDBJ whole genome shotgun (WGS) entry which is preliminary data.</text>
</comment>
<sequence length="135" mass="13975">MSEQTNDESTPETLGSSEPVANPALEKDPSDWTTGDEPMTDAQRSYLDTLAREAGRRSPPTSPRPRRPSTSTGCRGRPAAARTPDGGELAVVITTASPGRAVGRPPAGVVGLRPARAGARGQAGSTTVITTLPRT</sequence>
<reference evidence="2" key="1">
    <citation type="journal article" date="2014" name="Int. J. Syst. Evol. Microbiol.">
        <title>Complete genome sequence of Corynebacterium casei LMG S-19264T (=DSM 44701T), isolated from a smear-ripened cheese.</title>
        <authorList>
            <consortium name="US DOE Joint Genome Institute (JGI-PGF)"/>
            <person name="Walter F."/>
            <person name="Albersmeier A."/>
            <person name="Kalinowski J."/>
            <person name="Ruckert C."/>
        </authorList>
    </citation>
    <scope>NUCLEOTIDE SEQUENCE</scope>
    <source>
        <strain evidence="2">NBRC 112290</strain>
    </source>
</reference>
<feature type="region of interest" description="Disordered" evidence="1">
    <location>
        <begin position="1"/>
        <end position="86"/>
    </location>
</feature>
<proteinExistence type="predicted"/>
<accession>A0AA37XHG1</accession>
<feature type="compositionally biased region" description="Polar residues" evidence="1">
    <location>
        <begin position="125"/>
        <end position="135"/>
    </location>
</feature>
<dbReference type="EMBL" id="BSUM01000001">
    <property type="protein sequence ID" value="GMA33288.1"/>
    <property type="molecule type" value="Genomic_DNA"/>
</dbReference>
<dbReference type="InterPro" id="IPR021425">
    <property type="entry name" value="DUF3072"/>
</dbReference>
<reference evidence="2" key="2">
    <citation type="submission" date="2023-02" db="EMBL/GenBank/DDBJ databases">
        <authorList>
            <person name="Sun Q."/>
            <person name="Mori K."/>
        </authorList>
    </citation>
    <scope>NUCLEOTIDE SEQUENCE</scope>
    <source>
        <strain evidence="2">NBRC 112290</strain>
    </source>
</reference>
<feature type="compositionally biased region" description="Low complexity" evidence="1">
    <location>
        <begin position="115"/>
        <end position="124"/>
    </location>
</feature>
<dbReference type="Pfam" id="PF11272">
    <property type="entry name" value="DUF3072"/>
    <property type="match status" value="1"/>
</dbReference>
<evidence type="ECO:0008006" key="4">
    <source>
        <dbReference type="Google" id="ProtNLM"/>
    </source>
</evidence>
<evidence type="ECO:0000313" key="3">
    <source>
        <dbReference type="Proteomes" id="UP001157161"/>
    </source>
</evidence>
<dbReference type="Proteomes" id="UP001157161">
    <property type="component" value="Unassembled WGS sequence"/>
</dbReference>